<accession>A0AAP0C4N0</accession>
<evidence type="ECO:0000256" key="7">
    <source>
        <dbReference type="ARBA" id="ARBA00023239"/>
    </source>
</evidence>
<keyword evidence="9" id="KW-0472">Membrane</keyword>
<dbReference type="Proteomes" id="UP001408789">
    <property type="component" value="Unassembled WGS sequence"/>
</dbReference>
<name>A0AAP0C4N0_9ASTR</name>
<proteinExistence type="inferred from homology"/>
<dbReference type="GO" id="GO:0030570">
    <property type="term" value="F:pectate lyase activity"/>
    <property type="evidence" value="ECO:0007669"/>
    <property type="project" value="UniProtKB-EC"/>
</dbReference>
<evidence type="ECO:0000256" key="2">
    <source>
        <dbReference type="ARBA" id="ARBA00005220"/>
    </source>
</evidence>
<keyword evidence="9" id="KW-1133">Transmembrane helix</keyword>
<dbReference type="AlphaFoldDB" id="A0AAP0C4N0"/>
<sequence>MIIIRVQKCNYSILYISWLSLFDLSYLLTTSFMASLFFILSLLCFHASISHANYYNAPKTVTAYIPKLASKPSNIIDACRRKTSNWASNRRALADCTVGFGKGALGGKNGATYVVTNPSDDPINPKPGTLRYGVIQTRPLWIIFAKDMVINLKNELIMNSYKTIDGRGAKVEIANGPCITIQKVSHVIIHGISIHDCKPGKSGLVRSTPMHVGHRLGSDGDAIDIFASSYVWIDHCFLARASDGLIDVIHASTFVTISNNYFSQHDKVMLFGHNDNNIEDKIMKVTVVYNHFGPGLVQRMPRVRLGYAHVANNQYDEWHMYAIGGSANPTIFSEGNYYIASKNPTNKEVTKREVNKGWKNWKWRSSKDVFLDGAYFIPSGWGSCTPGYTGAQSFPVAHGSQVPGLTANAGPLHCTYNKAC</sequence>
<comment type="cofactor">
    <cofactor evidence="8">
        <name>Ca(2+)</name>
        <dbReference type="ChEBI" id="CHEBI:29108"/>
    </cofactor>
    <text evidence="8">Binds 1 Ca(2+) ion. Required for its activity.</text>
</comment>
<dbReference type="SUPFAM" id="SSF51126">
    <property type="entry name" value="Pectin lyase-like"/>
    <property type="match status" value="1"/>
</dbReference>
<feature type="transmembrane region" description="Helical" evidence="9">
    <location>
        <begin position="24"/>
        <end position="45"/>
    </location>
</feature>
<dbReference type="GO" id="GO:0046872">
    <property type="term" value="F:metal ion binding"/>
    <property type="evidence" value="ECO:0007669"/>
    <property type="project" value="UniProtKB-KW"/>
</dbReference>
<comment type="similarity">
    <text evidence="8">Belongs to the polysaccharide lyase 1 family.</text>
</comment>
<dbReference type="InterPro" id="IPR002022">
    <property type="entry name" value="Pec_lyase"/>
</dbReference>
<keyword evidence="9" id="KW-0812">Transmembrane</keyword>
<dbReference type="InterPro" id="IPR045032">
    <property type="entry name" value="PEL"/>
</dbReference>
<keyword evidence="12" id="KW-1185">Reference proteome</keyword>
<keyword evidence="6 8" id="KW-0106">Calcium</keyword>
<organism evidence="11 12">
    <name type="scientific">Deinandra increscens subsp. villosa</name>
    <dbReference type="NCBI Taxonomy" id="3103831"/>
    <lineage>
        <taxon>Eukaryota</taxon>
        <taxon>Viridiplantae</taxon>
        <taxon>Streptophyta</taxon>
        <taxon>Embryophyta</taxon>
        <taxon>Tracheophyta</taxon>
        <taxon>Spermatophyta</taxon>
        <taxon>Magnoliopsida</taxon>
        <taxon>eudicotyledons</taxon>
        <taxon>Gunneridae</taxon>
        <taxon>Pentapetalae</taxon>
        <taxon>asterids</taxon>
        <taxon>campanulids</taxon>
        <taxon>Asterales</taxon>
        <taxon>Asteraceae</taxon>
        <taxon>Asteroideae</taxon>
        <taxon>Heliantheae alliance</taxon>
        <taxon>Madieae</taxon>
        <taxon>Madiinae</taxon>
        <taxon>Deinandra</taxon>
    </lineage>
</organism>
<dbReference type="SMART" id="SM00656">
    <property type="entry name" value="Amb_all"/>
    <property type="match status" value="1"/>
</dbReference>
<keyword evidence="5" id="KW-0732">Signal</keyword>
<dbReference type="Pfam" id="PF00544">
    <property type="entry name" value="Pectate_lyase_4"/>
    <property type="match status" value="1"/>
</dbReference>
<dbReference type="InterPro" id="IPR018082">
    <property type="entry name" value="AmbAllergen"/>
</dbReference>
<evidence type="ECO:0000313" key="11">
    <source>
        <dbReference type="EMBL" id="KAK9049841.1"/>
    </source>
</evidence>
<comment type="catalytic activity">
    <reaction evidence="1 8">
        <text>Eliminative cleavage of (1-&gt;4)-alpha-D-galacturonan to give oligosaccharides with 4-deoxy-alpha-D-galact-4-enuronosyl groups at their non-reducing ends.</text>
        <dbReference type="EC" id="4.2.2.2"/>
    </reaction>
</comment>
<evidence type="ECO:0000256" key="1">
    <source>
        <dbReference type="ARBA" id="ARBA00000695"/>
    </source>
</evidence>
<dbReference type="InterPro" id="IPR012334">
    <property type="entry name" value="Pectin_lyas_fold"/>
</dbReference>
<dbReference type="Gene3D" id="2.160.20.10">
    <property type="entry name" value="Single-stranded right-handed beta-helix, Pectin lyase-like"/>
    <property type="match status" value="1"/>
</dbReference>
<comment type="caution">
    <text evidence="11">The sequence shown here is derived from an EMBL/GenBank/DDBJ whole genome shotgun (WGS) entry which is preliminary data.</text>
</comment>
<dbReference type="PANTHER" id="PTHR31683:SF80">
    <property type="entry name" value="PECTATE LYASE 16-RELATED"/>
    <property type="match status" value="1"/>
</dbReference>
<evidence type="ECO:0000256" key="8">
    <source>
        <dbReference type="RuleBase" id="RU361123"/>
    </source>
</evidence>
<dbReference type="PRINTS" id="PR00807">
    <property type="entry name" value="AMBALLERGEN"/>
</dbReference>
<evidence type="ECO:0000256" key="9">
    <source>
        <dbReference type="SAM" id="Phobius"/>
    </source>
</evidence>
<dbReference type="InterPro" id="IPR011050">
    <property type="entry name" value="Pectin_lyase_fold/virulence"/>
</dbReference>
<dbReference type="EC" id="4.2.2.2" evidence="3 8"/>
<protein>
    <recommendedName>
        <fullName evidence="3 8">Pectate lyase</fullName>
        <ecNumber evidence="3 8">4.2.2.2</ecNumber>
    </recommendedName>
</protein>
<keyword evidence="4 8" id="KW-0479">Metal-binding</keyword>
<keyword evidence="7 8" id="KW-0456">Lyase</keyword>
<dbReference type="PANTHER" id="PTHR31683">
    <property type="entry name" value="PECTATE LYASE 18-RELATED"/>
    <property type="match status" value="1"/>
</dbReference>
<gene>
    <name evidence="11" type="ORF">SSX86_031190</name>
</gene>
<evidence type="ECO:0000256" key="6">
    <source>
        <dbReference type="ARBA" id="ARBA00022837"/>
    </source>
</evidence>
<evidence type="ECO:0000313" key="12">
    <source>
        <dbReference type="Proteomes" id="UP001408789"/>
    </source>
</evidence>
<evidence type="ECO:0000256" key="3">
    <source>
        <dbReference type="ARBA" id="ARBA00012272"/>
    </source>
</evidence>
<dbReference type="EMBL" id="JBCNJP010004592">
    <property type="protein sequence ID" value="KAK9049841.1"/>
    <property type="molecule type" value="Genomic_DNA"/>
</dbReference>
<evidence type="ECO:0000256" key="4">
    <source>
        <dbReference type="ARBA" id="ARBA00022723"/>
    </source>
</evidence>
<comment type="pathway">
    <text evidence="2 8">Glycan metabolism; pectin degradation; 2-dehydro-3-deoxy-D-gluconate from pectin: step 2/5.</text>
</comment>
<feature type="domain" description="Pectate lyase" evidence="10">
    <location>
        <begin position="147"/>
        <end position="344"/>
    </location>
</feature>
<evidence type="ECO:0000259" key="10">
    <source>
        <dbReference type="SMART" id="SM00656"/>
    </source>
</evidence>
<reference evidence="11 12" key="1">
    <citation type="submission" date="2024-04" db="EMBL/GenBank/DDBJ databases">
        <title>The reference genome of an endangered Asteraceae, Deinandra increscens subsp. villosa, native to the Central Coast of California.</title>
        <authorList>
            <person name="Guilliams M."/>
            <person name="Hasenstab-Lehman K."/>
            <person name="Meyer R."/>
            <person name="Mcevoy S."/>
        </authorList>
    </citation>
    <scope>NUCLEOTIDE SEQUENCE [LARGE SCALE GENOMIC DNA]</scope>
    <source>
        <tissue evidence="11">Leaf</tissue>
    </source>
</reference>
<evidence type="ECO:0000256" key="5">
    <source>
        <dbReference type="ARBA" id="ARBA00022729"/>
    </source>
</evidence>